<proteinExistence type="inferred from homology"/>
<feature type="domain" description="Izumo protein immunoglobulin" evidence="6">
    <location>
        <begin position="161"/>
        <end position="247"/>
    </location>
</feature>
<dbReference type="GO" id="GO:0007342">
    <property type="term" value="P:fusion of sperm to egg plasma membrane involved in single fertilization"/>
    <property type="evidence" value="ECO:0007669"/>
    <property type="project" value="InterPro"/>
</dbReference>
<evidence type="ECO:0000256" key="5">
    <source>
        <dbReference type="SAM" id="SignalP"/>
    </source>
</evidence>
<evidence type="ECO:0000256" key="2">
    <source>
        <dbReference type="ARBA" id="ARBA00022729"/>
    </source>
</evidence>
<protein>
    <submittedName>
        <fullName evidence="7">Izumo sperm-egg fusion protein 1</fullName>
    </submittedName>
</protein>
<dbReference type="Pfam" id="PF16706">
    <property type="entry name" value="Izumo-Ig"/>
    <property type="match status" value="1"/>
</dbReference>
<dbReference type="SUPFAM" id="SSF48726">
    <property type="entry name" value="Immunoglobulin"/>
    <property type="match status" value="1"/>
</dbReference>
<feature type="compositionally biased region" description="Basic and acidic residues" evidence="3">
    <location>
        <begin position="356"/>
        <end position="365"/>
    </location>
</feature>
<dbReference type="InterPro" id="IPR036179">
    <property type="entry name" value="Ig-like_dom_sf"/>
</dbReference>
<dbReference type="Pfam" id="PF15005">
    <property type="entry name" value="IZUMO"/>
    <property type="match status" value="1"/>
</dbReference>
<feature type="transmembrane region" description="Helical" evidence="4">
    <location>
        <begin position="307"/>
        <end position="329"/>
    </location>
</feature>
<evidence type="ECO:0000256" key="4">
    <source>
        <dbReference type="SAM" id="Phobius"/>
    </source>
</evidence>
<dbReference type="GO" id="GO:0002080">
    <property type="term" value="C:acrosomal membrane"/>
    <property type="evidence" value="ECO:0007669"/>
    <property type="project" value="TreeGrafter"/>
</dbReference>
<dbReference type="GO" id="GO:0086080">
    <property type="term" value="F:protein binding involved in heterotypic cell-cell adhesion"/>
    <property type="evidence" value="ECO:0007669"/>
    <property type="project" value="TreeGrafter"/>
</dbReference>
<evidence type="ECO:0000313" key="8">
    <source>
        <dbReference type="Proteomes" id="UP000700334"/>
    </source>
</evidence>
<dbReference type="GO" id="GO:0005102">
    <property type="term" value="F:signaling receptor binding"/>
    <property type="evidence" value="ECO:0007669"/>
    <property type="project" value="InterPro"/>
</dbReference>
<comment type="similarity">
    <text evidence="1">Belongs to the Izumo family.</text>
</comment>
<dbReference type="PANTHER" id="PTHR35540">
    <property type="entry name" value="IZUMO SPERM-EGG FUSION PROTEIN 1"/>
    <property type="match status" value="1"/>
</dbReference>
<keyword evidence="2 5" id="KW-0732">Signal</keyword>
<name>A0A8J6AL29_GALPY</name>
<evidence type="ECO:0000259" key="6">
    <source>
        <dbReference type="Pfam" id="PF16706"/>
    </source>
</evidence>
<dbReference type="InterPro" id="IPR032700">
    <property type="entry name" value="IZUMO1"/>
</dbReference>
<evidence type="ECO:0000256" key="3">
    <source>
        <dbReference type="SAM" id="MobiDB-lite"/>
    </source>
</evidence>
<dbReference type="InterPro" id="IPR029389">
    <property type="entry name" value="IZUMO"/>
</dbReference>
<accession>A0A8J6AL29</accession>
<feature type="compositionally biased region" description="Acidic residues" evidence="3">
    <location>
        <begin position="346"/>
        <end position="355"/>
    </location>
</feature>
<dbReference type="EMBL" id="JAGFMF010011469">
    <property type="protein sequence ID" value="KAG8521386.1"/>
    <property type="molecule type" value="Genomic_DNA"/>
</dbReference>
<feature type="region of interest" description="Disordered" evidence="3">
    <location>
        <begin position="343"/>
        <end position="365"/>
    </location>
</feature>
<feature type="signal peptide" evidence="5">
    <location>
        <begin position="1"/>
        <end position="40"/>
    </location>
</feature>
<sequence>MWSQKTLPGALHGSHALAVMGPRLPLLVAVLASCLLPAPGCVICDKRVEQALKALETEYLPKHLPQEQHKEFMERVRIAVNDFQVLPYEEKYYMGVIDEPTLDKAVLVFLKDLQTMRDSGMKVDELSLGPAPSGRMLQALIWCNTCMKDIHICRKKGCPDRDLSVHEMDDLILDCERSWHKLSQGLTNYRFFRVWENKTETLLSEGKEPVLTKHMVEQEDAGTYRCELGLVEASPATNMRFHVKVLPPKVNVEHPIDIELPDSEEGTVEGEQPAPPATPASVQTPSESTPPQTSQSPKPESMLRGRLVGLLIWGSVVLIAGIATAILYFHSGKVIESIKTSLFGGDSEDDKEPEDSEKKPELENK</sequence>
<dbReference type="PANTHER" id="PTHR35540:SF1">
    <property type="entry name" value="IZUMO SPERM-EGG FUSION PROTEIN 1"/>
    <property type="match status" value="1"/>
</dbReference>
<gene>
    <name evidence="7" type="ORF">J0S82_017920</name>
</gene>
<comment type="caution">
    <text evidence="7">The sequence shown here is derived from an EMBL/GenBank/DDBJ whole genome shotgun (WGS) entry which is preliminary data.</text>
</comment>
<feature type="chain" id="PRO_5035283163" evidence="5">
    <location>
        <begin position="41"/>
        <end position="365"/>
    </location>
</feature>
<dbReference type="PROSITE" id="PS51257">
    <property type="entry name" value="PROKAR_LIPOPROTEIN"/>
    <property type="match status" value="1"/>
</dbReference>
<dbReference type="GO" id="GO:0035036">
    <property type="term" value="P:sperm-egg recognition"/>
    <property type="evidence" value="ECO:0007669"/>
    <property type="project" value="InterPro"/>
</dbReference>
<dbReference type="GO" id="GO:0005886">
    <property type="term" value="C:plasma membrane"/>
    <property type="evidence" value="ECO:0007669"/>
    <property type="project" value="TreeGrafter"/>
</dbReference>
<keyword evidence="8" id="KW-1185">Reference proteome</keyword>
<dbReference type="OrthoDB" id="9907157at2759"/>
<reference evidence="7" key="1">
    <citation type="journal article" date="2021" name="Evol. Appl.">
        <title>The genome of the Pyrenean desman and the effects of bottlenecks and inbreeding on the genomic landscape of an endangered species.</title>
        <authorList>
            <person name="Escoda L."/>
            <person name="Castresana J."/>
        </authorList>
    </citation>
    <scope>NUCLEOTIDE SEQUENCE</scope>
    <source>
        <strain evidence="7">IBE-C5619</strain>
    </source>
</reference>
<dbReference type="Proteomes" id="UP000700334">
    <property type="component" value="Unassembled WGS sequence"/>
</dbReference>
<keyword evidence="4" id="KW-1133">Transmembrane helix</keyword>
<evidence type="ECO:0000313" key="7">
    <source>
        <dbReference type="EMBL" id="KAG8521386.1"/>
    </source>
</evidence>
<feature type="region of interest" description="Disordered" evidence="3">
    <location>
        <begin position="262"/>
        <end position="300"/>
    </location>
</feature>
<evidence type="ECO:0000256" key="1">
    <source>
        <dbReference type="ARBA" id="ARBA00009633"/>
    </source>
</evidence>
<organism evidence="7 8">
    <name type="scientific">Galemys pyrenaicus</name>
    <name type="common">Iberian desman</name>
    <name type="synonym">Pyrenean desman</name>
    <dbReference type="NCBI Taxonomy" id="202257"/>
    <lineage>
        <taxon>Eukaryota</taxon>
        <taxon>Metazoa</taxon>
        <taxon>Chordata</taxon>
        <taxon>Craniata</taxon>
        <taxon>Vertebrata</taxon>
        <taxon>Euteleostomi</taxon>
        <taxon>Mammalia</taxon>
        <taxon>Eutheria</taxon>
        <taxon>Laurasiatheria</taxon>
        <taxon>Eulipotyphla</taxon>
        <taxon>Talpidae</taxon>
        <taxon>Galemys</taxon>
    </lineage>
</organism>
<dbReference type="InterPro" id="IPR032699">
    <property type="entry name" value="Izumo-Ig"/>
</dbReference>
<keyword evidence="4" id="KW-0472">Membrane</keyword>
<keyword evidence="4" id="KW-0812">Transmembrane</keyword>
<feature type="compositionally biased region" description="Low complexity" evidence="3">
    <location>
        <begin position="283"/>
        <end position="300"/>
    </location>
</feature>
<dbReference type="AlphaFoldDB" id="A0A8J6AL29"/>